<dbReference type="Pfam" id="PF02600">
    <property type="entry name" value="DsbB"/>
    <property type="match status" value="1"/>
</dbReference>
<accession>A0A4R2IEE3</accession>
<evidence type="ECO:0000256" key="10">
    <source>
        <dbReference type="ARBA" id="ARBA00023136"/>
    </source>
</evidence>
<feature type="topological domain" description="Cytoplasmic" evidence="14">
    <location>
        <begin position="1"/>
        <end position="13"/>
    </location>
</feature>
<evidence type="ECO:0000256" key="12">
    <source>
        <dbReference type="ARBA" id="ARBA00023186"/>
    </source>
</evidence>
<feature type="transmembrane region" description="Helical" evidence="15">
    <location>
        <begin position="12"/>
        <end position="30"/>
    </location>
</feature>
<dbReference type="SUPFAM" id="SSF158442">
    <property type="entry name" value="DsbB-like"/>
    <property type="match status" value="1"/>
</dbReference>
<evidence type="ECO:0000256" key="2">
    <source>
        <dbReference type="ARBA" id="ARBA00008823"/>
    </source>
</evidence>
<keyword evidence="12 14" id="KW-0143">Chaperone</keyword>
<keyword evidence="3 14" id="KW-0813">Transport</keyword>
<dbReference type="InterPro" id="IPR050183">
    <property type="entry name" value="DsbB"/>
</dbReference>
<evidence type="ECO:0000256" key="8">
    <source>
        <dbReference type="ARBA" id="ARBA00022989"/>
    </source>
</evidence>
<dbReference type="Gene3D" id="1.20.1550.10">
    <property type="entry name" value="DsbB-like"/>
    <property type="match status" value="1"/>
</dbReference>
<dbReference type="GO" id="GO:0015035">
    <property type="term" value="F:protein-disulfide reductase activity"/>
    <property type="evidence" value="ECO:0007669"/>
    <property type="project" value="UniProtKB-UniRule"/>
</dbReference>
<comment type="function">
    <text evidence="14">Required for disulfide bond formation in some periplasmic proteins. Acts by oxidizing the DsbA protein.</text>
</comment>
<keyword evidence="13 14" id="KW-0676">Redox-active center</keyword>
<keyword evidence="9 14" id="KW-0560">Oxidoreductase</keyword>
<dbReference type="InterPro" id="IPR023380">
    <property type="entry name" value="DsbB-like_sf"/>
</dbReference>
<keyword evidence="10 14" id="KW-0472">Membrane</keyword>
<evidence type="ECO:0000313" key="16">
    <source>
        <dbReference type="EMBL" id="TCO41978.1"/>
    </source>
</evidence>
<sequence length="172" mass="18881">MNPNPFAWSFRSQFALGALICFGLVAYAYFILERQQGIVPCPKCMFQRGAFVGMGVFFLAGALHDPGALGRRVYAALVALFALVGGVIAVQHLWMQLNPPDPLMGGCGMDFYTLFDNRFPLSQAIRKAFMASGDCSESSWRLLGITMPGWTLISYVLLGTGALWAGFRRRIA</sequence>
<dbReference type="InterPro" id="IPR003752">
    <property type="entry name" value="DiS_bond_form_DsbB/BdbC"/>
</dbReference>
<gene>
    <name evidence="14" type="primary">dsbB</name>
    <name evidence="16" type="ORF">EV148_102332</name>
</gene>
<feature type="topological domain" description="Cytoplasmic" evidence="14">
    <location>
        <begin position="169"/>
        <end position="172"/>
    </location>
</feature>
<keyword evidence="5" id="KW-0997">Cell inner membrane</keyword>
<keyword evidence="7 14" id="KW-0249">Electron transport</keyword>
<organism evidence="16 17">
    <name type="scientific">Dokdonella fugitiva</name>
    <dbReference type="NCBI Taxonomy" id="328517"/>
    <lineage>
        <taxon>Bacteria</taxon>
        <taxon>Pseudomonadati</taxon>
        <taxon>Pseudomonadota</taxon>
        <taxon>Gammaproteobacteria</taxon>
        <taxon>Lysobacterales</taxon>
        <taxon>Rhodanobacteraceae</taxon>
        <taxon>Dokdonella</taxon>
    </lineage>
</organism>
<evidence type="ECO:0000256" key="5">
    <source>
        <dbReference type="ARBA" id="ARBA00022519"/>
    </source>
</evidence>
<dbReference type="InterPro" id="IPR022920">
    <property type="entry name" value="Disulphide_bond_form_DsbB"/>
</dbReference>
<dbReference type="AlphaFoldDB" id="A0A4R2IEE3"/>
<proteinExistence type="inferred from homology"/>
<evidence type="ECO:0000256" key="7">
    <source>
        <dbReference type="ARBA" id="ARBA00022982"/>
    </source>
</evidence>
<dbReference type="RefSeq" id="WP_131994900.1">
    <property type="nucleotide sequence ID" value="NZ_SLWQ01000002.1"/>
</dbReference>
<feature type="transmembrane region" description="Helical" evidence="15">
    <location>
        <begin position="147"/>
        <end position="167"/>
    </location>
</feature>
<evidence type="ECO:0000256" key="11">
    <source>
        <dbReference type="ARBA" id="ARBA00023157"/>
    </source>
</evidence>
<feature type="transmembrane region" description="Helical" evidence="15">
    <location>
        <begin position="75"/>
        <end position="94"/>
    </location>
</feature>
<dbReference type="EMBL" id="SLWQ01000002">
    <property type="protein sequence ID" value="TCO41978.1"/>
    <property type="molecule type" value="Genomic_DNA"/>
</dbReference>
<evidence type="ECO:0000256" key="4">
    <source>
        <dbReference type="ARBA" id="ARBA00022475"/>
    </source>
</evidence>
<dbReference type="Proteomes" id="UP000294862">
    <property type="component" value="Unassembled WGS sequence"/>
</dbReference>
<keyword evidence="11 14" id="KW-1015">Disulfide bond</keyword>
<evidence type="ECO:0000256" key="9">
    <source>
        <dbReference type="ARBA" id="ARBA00023002"/>
    </source>
</evidence>
<keyword evidence="4 14" id="KW-1003">Cell membrane</keyword>
<comment type="subcellular location">
    <subcellularLocation>
        <location evidence="1">Cell inner membrane</location>
        <topology evidence="1">Multi-pass membrane protein</topology>
    </subcellularLocation>
    <subcellularLocation>
        <location evidence="14">Cell membrane</location>
        <topology evidence="14">Multi-pass membrane protein</topology>
    </subcellularLocation>
</comment>
<dbReference type="GO" id="GO:0005886">
    <property type="term" value="C:plasma membrane"/>
    <property type="evidence" value="ECO:0007669"/>
    <property type="project" value="UniProtKB-SubCell"/>
</dbReference>
<comment type="caution">
    <text evidence="14">Lacks conserved residue(s) required for the propagation of feature annotation.</text>
</comment>
<keyword evidence="6 14" id="KW-0812">Transmembrane</keyword>
<evidence type="ECO:0000256" key="1">
    <source>
        <dbReference type="ARBA" id="ARBA00004429"/>
    </source>
</evidence>
<comment type="caution">
    <text evidence="16">The sequence shown here is derived from an EMBL/GenBank/DDBJ whole genome shotgun (WGS) entry which is preliminary data.</text>
</comment>
<name>A0A4R2IEE3_9GAMM</name>
<dbReference type="GO" id="GO:0006457">
    <property type="term" value="P:protein folding"/>
    <property type="evidence" value="ECO:0007669"/>
    <property type="project" value="InterPro"/>
</dbReference>
<evidence type="ECO:0000256" key="14">
    <source>
        <dbReference type="HAMAP-Rule" id="MF_00286"/>
    </source>
</evidence>
<feature type="topological domain" description="Periplasmic" evidence="14">
    <location>
        <begin position="32"/>
        <end position="49"/>
    </location>
</feature>
<dbReference type="HAMAP" id="MF_00286">
    <property type="entry name" value="DsbB"/>
    <property type="match status" value="1"/>
</dbReference>
<evidence type="ECO:0000313" key="17">
    <source>
        <dbReference type="Proteomes" id="UP000294862"/>
    </source>
</evidence>
<protein>
    <recommendedName>
        <fullName evidence="14">Disulfide bond formation protein B</fullName>
    </recommendedName>
    <alternativeName>
        <fullName evidence="14">Disulfide oxidoreductase</fullName>
    </alternativeName>
</protein>
<evidence type="ECO:0000256" key="3">
    <source>
        <dbReference type="ARBA" id="ARBA00022448"/>
    </source>
</evidence>
<keyword evidence="17" id="KW-1185">Reference proteome</keyword>
<keyword evidence="8 14" id="KW-1133">Transmembrane helix</keyword>
<dbReference type="GO" id="GO:0009055">
    <property type="term" value="F:electron transfer activity"/>
    <property type="evidence" value="ECO:0007669"/>
    <property type="project" value="UniProtKB-UniRule"/>
</dbReference>
<feature type="topological domain" description="Cytoplasmic" evidence="14">
    <location>
        <begin position="67"/>
        <end position="72"/>
    </location>
</feature>
<comment type="similarity">
    <text evidence="2 14">Belongs to the DsbB family.</text>
</comment>
<dbReference type="PANTHER" id="PTHR36570:SF3">
    <property type="entry name" value="DISULFIDE BOND FORMATION PROTEIN B"/>
    <property type="match status" value="1"/>
</dbReference>
<evidence type="ECO:0000256" key="15">
    <source>
        <dbReference type="SAM" id="Phobius"/>
    </source>
</evidence>
<feature type="disulfide bond" description="Redox-active" evidence="14">
    <location>
        <begin position="41"/>
        <end position="44"/>
    </location>
</feature>
<dbReference type="OrthoDB" id="3711263at2"/>
<evidence type="ECO:0000256" key="6">
    <source>
        <dbReference type="ARBA" id="ARBA00022692"/>
    </source>
</evidence>
<dbReference type="PANTHER" id="PTHR36570">
    <property type="entry name" value="DISULFIDE BOND FORMATION PROTEIN B"/>
    <property type="match status" value="1"/>
</dbReference>
<evidence type="ECO:0000256" key="13">
    <source>
        <dbReference type="ARBA" id="ARBA00023284"/>
    </source>
</evidence>
<reference evidence="16 17" key="1">
    <citation type="journal article" date="2015" name="Stand. Genomic Sci.">
        <title>Genomic Encyclopedia of Bacterial and Archaeal Type Strains, Phase III: the genomes of soil and plant-associated and newly described type strains.</title>
        <authorList>
            <person name="Whitman W.B."/>
            <person name="Woyke T."/>
            <person name="Klenk H.P."/>
            <person name="Zhou Y."/>
            <person name="Lilburn T.G."/>
            <person name="Beck B.J."/>
            <person name="De Vos P."/>
            <person name="Vandamme P."/>
            <person name="Eisen J.A."/>
            <person name="Garrity G."/>
            <person name="Hugenholtz P."/>
            <person name="Kyrpides N.C."/>
        </authorList>
    </citation>
    <scope>NUCLEOTIDE SEQUENCE [LARGE SCALE GENOMIC DNA]</scope>
    <source>
        <strain evidence="16 17">A3</strain>
    </source>
</reference>